<dbReference type="PANTHER" id="PTHR10836:SF111">
    <property type="entry name" value="GLYCERALDEHYDE-3-PHOSPHATE DEHYDROGENASE"/>
    <property type="match status" value="1"/>
</dbReference>
<dbReference type="GO" id="GO:0051287">
    <property type="term" value="F:NAD binding"/>
    <property type="evidence" value="ECO:0007669"/>
    <property type="project" value="InterPro"/>
</dbReference>
<keyword evidence="13" id="KW-0324">Glycolysis</keyword>
<dbReference type="GO" id="GO:0016740">
    <property type="term" value="F:transferase activity"/>
    <property type="evidence" value="ECO:0007669"/>
    <property type="project" value="UniProtKB-KW"/>
</dbReference>
<evidence type="ECO:0000256" key="5">
    <source>
        <dbReference type="ARBA" id="ARBA00007406"/>
    </source>
</evidence>
<sequence length="217" mass="23662">MVKIGINGFGHIGQQVTRAAILNGKVQVVAINDPFIELKHMVYMFKYQSTHGKWKGEVEADGDHLIINGHQITVFHEHDPANIMWGSTGAQYVIESSRIFTTKDKAAAHLKGGAKRIIISAPSSDAPMFVMGVNHEKYDPSLTIISTSLYTATQNTVDGPNSDLSRHLYGADQNFPPLSTGAAQGTGKVIPNPHGYDNEFGDCNHVVDLVLYMASKE</sequence>
<keyword evidence="7" id="KW-0963">Cytoplasm</keyword>
<evidence type="ECO:0000256" key="10">
    <source>
        <dbReference type="ARBA" id="ARBA00022799"/>
    </source>
</evidence>
<keyword evidence="11" id="KW-0560">Oxidoreductase</keyword>
<dbReference type="PANTHER" id="PTHR10836">
    <property type="entry name" value="GLYCERALDEHYDE 3-PHOSPHATE DEHYDROGENASE"/>
    <property type="match status" value="1"/>
</dbReference>
<dbReference type="OMA" id="DPANIMW"/>
<dbReference type="CDD" id="cd05214">
    <property type="entry name" value="GAPDH_I_N"/>
    <property type="match status" value="1"/>
</dbReference>
<evidence type="ECO:0000256" key="14">
    <source>
        <dbReference type="ARBA" id="ARBA00023212"/>
    </source>
</evidence>
<keyword evidence="10" id="KW-0702">S-nitrosylation</keyword>
<dbReference type="GO" id="GO:0004365">
    <property type="term" value="F:glyceraldehyde-3-phosphate dehydrogenase (NAD+) (phosphorylating) activity"/>
    <property type="evidence" value="ECO:0007669"/>
    <property type="project" value="UniProtKB-EC"/>
</dbReference>
<evidence type="ECO:0000313" key="21">
    <source>
        <dbReference type="Proteomes" id="UP000694388"/>
    </source>
</evidence>
<dbReference type="InterPro" id="IPR020828">
    <property type="entry name" value="GlycerAld_3-P_DH_NAD(P)-bd"/>
</dbReference>
<dbReference type="InterPro" id="IPR036291">
    <property type="entry name" value="NAD(P)-bd_dom_sf"/>
</dbReference>
<dbReference type="Proteomes" id="UP000694388">
    <property type="component" value="Unplaced"/>
</dbReference>
<dbReference type="Pfam" id="PF02800">
    <property type="entry name" value="Gp_dh_C"/>
    <property type="match status" value="1"/>
</dbReference>
<evidence type="ECO:0000256" key="12">
    <source>
        <dbReference type="ARBA" id="ARBA00023027"/>
    </source>
</evidence>
<keyword evidence="9" id="KW-0053">Apoptosis</keyword>
<reference evidence="20" key="1">
    <citation type="submission" date="2025-08" db="UniProtKB">
        <authorList>
            <consortium name="Ensembl"/>
        </authorList>
    </citation>
    <scope>IDENTIFICATION</scope>
</reference>
<dbReference type="FunFam" id="3.40.50.720:FF:000020">
    <property type="entry name" value="Glyceraldehyde-3-phosphate dehydrogenase"/>
    <property type="match status" value="1"/>
</dbReference>
<comment type="catalytic activity">
    <reaction evidence="17">
        <text>D-glyceraldehyde 3-phosphate + phosphate + NAD(+) = (2R)-3-phospho-glyceroyl phosphate + NADH + H(+)</text>
        <dbReference type="Rhea" id="RHEA:10300"/>
        <dbReference type="ChEBI" id="CHEBI:15378"/>
        <dbReference type="ChEBI" id="CHEBI:43474"/>
        <dbReference type="ChEBI" id="CHEBI:57540"/>
        <dbReference type="ChEBI" id="CHEBI:57604"/>
        <dbReference type="ChEBI" id="CHEBI:57945"/>
        <dbReference type="ChEBI" id="CHEBI:59776"/>
        <dbReference type="EC" id="1.2.1.12"/>
    </reaction>
</comment>
<evidence type="ECO:0000256" key="8">
    <source>
        <dbReference type="ARBA" id="ARBA00022679"/>
    </source>
</evidence>
<evidence type="ECO:0000256" key="16">
    <source>
        <dbReference type="ARBA" id="ARBA00031890"/>
    </source>
</evidence>
<keyword evidence="15" id="KW-0539">Nucleus</keyword>
<comment type="subcellular location">
    <subcellularLocation>
        <location evidence="2">Cytoplasm</location>
        <location evidence="2">Cytoskeleton</location>
    </subcellularLocation>
    <subcellularLocation>
        <location evidence="3">Cytoplasm</location>
        <location evidence="3">Cytosol</location>
    </subcellularLocation>
    <subcellularLocation>
        <location evidence="1">Nucleus</location>
    </subcellularLocation>
</comment>
<comment type="catalytic activity">
    <reaction evidence="18">
        <text>S-nitroso-L-cysteinyl-[GAPDH] + L-cysteinyl-[protein] = L-cysteinyl-[GAPDH] + S-nitroso-L-cysteinyl-[protein]</text>
        <dbReference type="Rhea" id="RHEA:66684"/>
        <dbReference type="Rhea" id="RHEA-COMP:10131"/>
        <dbReference type="Rhea" id="RHEA-COMP:17089"/>
        <dbReference type="Rhea" id="RHEA-COMP:17090"/>
        <dbReference type="Rhea" id="RHEA-COMP:17091"/>
        <dbReference type="ChEBI" id="CHEBI:29950"/>
        <dbReference type="ChEBI" id="CHEBI:149494"/>
    </reaction>
    <physiologicalReaction direction="left-to-right" evidence="18">
        <dbReference type="Rhea" id="RHEA:66685"/>
    </physiologicalReaction>
</comment>
<dbReference type="Gene3D" id="3.30.360.10">
    <property type="entry name" value="Dihydrodipicolinate Reductase, domain 2"/>
    <property type="match status" value="1"/>
</dbReference>
<dbReference type="Pfam" id="PF00044">
    <property type="entry name" value="Gp_dh_N"/>
    <property type="match status" value="1"/>
</dbReference>
<dbReference type="GO" id="GO:0006915">
    <property type="term" value="P:apoptotic process"/>
    <property type="evidence" value="ECO:0007669"/>
    <property type="project" value="UniProtKB-KW"/>
</dbReference>
<evidence type="ECO:0000256" key="4">
    <source>
        <dbReference type="ARBA" id="ARBA00004869"/>
    </source>
</evidence>
<dbReference type="SUPFAM" id="SSF55347">
    <property type="entry name" value="Glyceraldehyde-3-phosphate dehydrogenase-like, C-terminal domain"/>
    <property type="match status" value="1"/>
</dbReference>
<dbReference type="GO" id="GO:0005634">
    <property type="term" value="C:nucleus"/>
    <property type="evidence" value="ECO:0007669"/>
    <property type="project" value="UniProtKB-SubCell"/>
</dbReference>
<dbReference type="GO" id="GO:0005829">
    <property type="term" value="C:cytosol"/>
    <property type="evidence" value="ECO:0007669"/>
    <property type="project" value="UniProtKB-SubCell"/>
</dbReference>
<keyword evidence="14" id="KW-0206">Cytoskeleton</keyword>
<protein>
    <recommendedName>
        <fullName evidence="6">glyceraldehyde-3-phosphate dehydrogenase (phosphorylating)</fullName>
        <ecNumber evidence="6">1.2.1.12</ecNumber>
    </recommendedName>
    <alternativeName>
        <fullName evidence="16">Peptidyl-cysteine S-nitrosylase GAPDH</fullName>
    </alternativeName>
</protein>
<keyword evidence="8" id="KW-0808">Transferase</keyword>
<feature type="domain" description="Glyceraldehyde 3-phosphate dehydrogenase NAD(P) binding" evidence="19">
    <location>
        <begin position="2"/>
        <end position="146"/>
    </location>
</feature>
<evidence type="ECO:0000256" key="17">
    <source>
        <dbReference type="ARBA" id="ARBA00047698"/>
    </source>
</evidence>
<evidence type="ECO:0000256" key="2">
    <source>
        <dbReference type="ARBA" id="ARBA00004245"/>
    </source>
</evidence>
<dbReference type="GeneTree" id="ENSGT00940000153298"/>
<dbReference type="EC" id="1.2.1.12" evidence="6"/>
<evidence type="ECO:0000256" key="13">
    <source>
        <dbReference type="ARBA" id="ARBA00023152"/>
    </source>
</evidence>
<organism evidence="20 21">
    <name type="scientific">Eptatretus burgeri</name>
    <name type="common">Inshore hagfish</name>
    <dbReference type="NCBI Taxonomy" id="7764"/>
    <lineage>
        <taxon>Eukaryota</taxon>
        <taxon>Metazoa</taxon>
        <taxon>Chordata</taxon>
        <taxon>Craniata</taxon>
        <taxon>Vertebrata</taxon>
        <taxon>Cyclostomata</taxon>
        <taxon>Myxini</taxon>
        <taxon>Myxiniformes</taxon>
        <taxon>Myxinidae</taxon>
        <taxon>Eptatretinae</taxon>
        <taxon>Eptatretus</taxon>
    </lineage>
</organism>
<dbReference type="SMART" id="SM00846">
    <property type="entry name" value="Gp_dh_N"/>
    <property type="match status" value="1"/>
</dbReference>
<evidence type="ECO:0000313" key="20">
    <source>
        <dbReference type="Ensembl" id="ENSEBUP00000027608.1"/>
    </source>
</evidence>
<evidence type="ECO:0000256" key="11">
    <source>
        <dbReference type="ARBA" id="ARBA00023002"/>
    </source>
</evidence>
<dbReference type="InterPro" id="IPR020831">
    <property type="entry name" value="GlycerAld/Erythrose_P_DH"/>
</dbReference>
<dbReference type="SUPFAM" id="SSF51735">
    <property type="entry name" value="NAD(P)-binding Rossmann-fold domains"/>
    <property type="match status" value="1"/>
</dbReference>
<dbReference type="GO" id="GO:0006096">
    <property type="term" value="P:glycolytic process"/>
    <property type="evidence" value="ECO:0007669"/>
    <property type="project" value="UniProtKB-KW"/>
</dbReference>
<dbReference type="GO" id="GO:0005856">
    <property type="term" value="C:cytoskeleton"/>
    <property type="evidence" value="ECO:0007669"/>
    <property type="project" value="UniProtKB-SubCell"/>
</dbReference>
<comment type="pathway">
    <text evidence="4">Carbohydrate degradation; glycolysis; pyruvate from D-glyceraldehyde 3-phosphate: step 1/5.</text>
</comment>
<keyword evidence="12" id="KW-0520">NAD</keyword>
<proteinExistence type="inferred from homology"/>
<comment type="similarity">
    <text evidence="5">Belongs to the glyceraldehyde-3-phosphate dehydrogenase family.</text>
</comment>
<dbReference type="AlphaFoldDB" id="A0A8C4RD17"/>
<dbReference type="Gene3D" id="3.40.50.720">
    <property type="entry name" value="NAD(P)-binding Rossmann-like Domain"/>
    <property type="match status" value="1"/>
</dbReference>
<evidence type="ECO:0000256" key="6">
    <source>
        <dbReference type="ARBA" id="ARBA00013119"/>
    </source>
</evidence>
<name>A0A8C4RD17_EPTBU</name>
<evidence type="ECO:0000256" key="9">
    <source>
        <dbReference type="ARBA" id="ARBA00022703"/>
    </source>
</evidence>
<evidence type="ECO:0000259" key="19">
    <source>
        <dbReference type="SMART" id="SM00846"/>
    </source>
</evidence>
<evidence type="ECO:0000256" key="3">
    <source>
        <dbReference type="ARBA" id="ARBA00004514"/>
    </source>
</evidence>
<reference evidence="20" key="2">
    <citation type="submission" date="2025-09" db="UniProtKB">
        <authorList>
            <consortium name="Ensembl"/>
        </authorList>
    </citation>
    <scope>IDENTIFICATION</scope>
</reference>
<evidence type="ECO:0000256" key="1">
    <source>
        <dbReference type="ARBA" id="ARBA00004123"/>
    </source>
</evidence>
<dbReference type="Ensembl" id="ENSEBUT00000028184.1">
    <property type="protein sequence ID" value="ENSEBUP00000027608.1"/>
    <property type="gene ID" value="ENSEBUG00000016902.1"/>
</dbReference>
<evidence type="ECO:0000256" key="18">
    <source>
        <dbReference type="ARBA" id="ARBA00048005"/>
    </source>
</evidence>
<accession>A0A8C4RD17</accession>
<dbReference type="InterPro" id="IPR020829">
    <property type="entry name" value="GlycerAld_3-P_DH_cat"/>
</dbReference>
<evidence type="ECO:0000256" key="15">
    <source>
        <dbReference type="ARBA" id="ARBA00023242"/>
    </source>
</evidence>
<keyword evidence="21" id="KW-1185">Reference proteome</keyword>
<evidence type="ECO:0000256" key="7">
    <source>
        <dbReference type="ARBA" id="ARBA00022490"/>
    </source>
</evidence>